<organism evidence="6 7">
    <name type="scientific">Leptonema illini</name>
    <dbReference type="NCBI Taxonomy" id="183"/>
    <lineage>
        <taxon>Bacteria</taxon>
        <taxon>Pseudomonadati</taxon>
        <taxon>Spirochaetota</taxon>
        <taxon>Spirochaetia</taxon>
        <taxon>Leptospirales</taxon>
        <taxon>Leptospiraceae</taxon>
        <taxon>Leptonema</taxon>
    </lineage>
</organism>
<dbReference type="Pfam" id="PF02433">
    <property type="entry name" value="FixO"/>
    <property type="match status" value="1"/>
</dbReference>
<dbReference type="Gene3D" id="1.10.760.10">
    <property type="entry name" value="Cytochrome c-like domain"/>
    <property type="match status" value="1"/>
</dbReference>
<evidence type="ECO:0000256" key="1">
    <source>
        <dbReference type="ARBA" id="ARBA00022617"/>
    </source>
</evidence>
<dbReference type="GO" id="GO:0009055">
    <property type="term" value="F:electron transfer activity"/>
    <property type="evidence" value="ECO:0007669"/>
    <property type="project" value="InterPro"/>
</dbReference>
<dbReference type="AlphaFoldDB" id="A0A833H4B7"/>
<evidence type="ECO:0000313" key="6">
    <source>
        <dbReference type="EMBL" id="KAB2934756.1"/>
    </source>
</evidence>
<keyword evidence="2 4" id="KW-0479">Metal-binding</keyword>
<sequence length="214" mass="23775">MKSIFENPIKLVGATIVLSVASFAAVAVLPFCGLDLHGAHAHTQAPEDPLVLKGHEVYYEAGCQSCHTQNIRPFKAEVVRFTNVEKYANTYSADAKELVFFTPSVMGSRRIGPDLAAAASKYTKEGLTELLQSKEGLHSFTHLFAGEEAGGSMQPLRMSWKIRWMMNAGIPFSDPYQRGVFDRLDESTRGDALVAYLLFLGKRNLSYESQFYKQ</sequence>
<proteinExistence type="predicted"/>
<name>A0A833H4B7_9LEPT</name>
<evidence type="ECO:0000256" key="3">
    <source>
        <dbReference type="ARBA" id="ARBA00023004"/>
    </source>
</evidence>
<dbReference type="InterPro" id="IPR003468">
    <property type="entry name" value="Cyt_c_oxidase_monohaem-su/FixO"/>
</dbReference>
<keyword evidence="1 4" id="KW-0349">Heme</keyword>
<feature type="domain" description="Cytochrome c" evidence="5">
    <location>
        <begin position="49"/>
        <end position="201"/>
    </location>
</feature>
<evidence type="ECO:0000256" key="4">
    <source>
        <dbReference type="PROSITE-ProRule" id="PRU00433"/>
    </source>
</evidence>
<keyword evidence="3 4" id="KW-0408">Iron</keyword>
<evidence type="ECO:0000313" key="7">
    <source>
        <dbReference type="Proteomes" id="UP000460298"/>
    </source>
</evidence>
<protein>
    <submittedName>
        <fullName evidence="6">C-type cytochrome</fullName>
    </submittedName>
</protein>
<comment type="caution">
    <text evidence="6">The sequence shown here is derived from an EMBL/GenBank/DDBJ whole genome shotgun (WGS) entry which is preliminary data.</text>
</comment>
<accession>A0A833H4B7</accession>
<dbReference type="SUPFAM" id="SSF46626">
    <property type="entry name" value="Cytochrome c"/>
    <property type="match status" value="1"/>
</dbReference>
<reference evidence="6 7" key="1">
    <citation type="submission" date="2019-10" db="EMBL/GenBank/DDBJ databases">
        <title>Extracellular Electron Transfer in a Candidatus Methanoperedens spp. Enrichment Culture.</title>
        <authorList>
            <person name="Berger S."/>
            <person name="Rangel Shaw D."/>
            <person name="Berben T."/>
            <person name="In 'T Zandt M."/>
            <person name="Frank J."/>
            <person name="Reimann J."/>
            <person name="Jetten M.S.M."/>
            <person name="Welte C.U."/>
        </authorList>
    </citation>
    <scope>NUCLEOTIDE SEQUENCE [LARGE SCALE GENOMIC DNA]</scope>
    <source>
        <strain evidence="6">SB12</strain>
    </source>
</reference>
<gene>
    <name evidence="6" type="ORF">F9K24_02985</name>
</gene>
<dbReference type="GO" id="GO:0020037">
    <property type="term" value="F:heme binding"/>
    <property type="evidence" value="ECO:0007669"/>
    <property type="project" value="InterPro"/>
</dbReference>
<dbReference type="InterPro" id="IPR036909">
    <property type="entry name" value="Cyt_c-like_dom_sf"/>
</dbReference>
<dbReference type="GO" id="GO:0046872">
    <property type="term" value="F:metal ion binding"/>
    <property type="evidence" value="ECO:0007669"/>
    <property type="project" value="UniProtKB-KW"/>
</dbReference>
<evidence type="ECO:0000256" key="2">
    <source>
        <dbReference type="ARBA" id="ARBA00022723"/>
    </source>
</evidence>
<dbReference type="PROSITE" id="PS51007">
    <property type="entry name" value="CYTC"/>
    <property type="match status" value="1"/>
</dbReference>
<evidence type="ECO:0000259" key="5">
    <source>
        <dbReference type="PROSITE" id="PS51007"/>
    </source>
</evidence>
<dbReference type="InterPro" id="IPR009056">
    <property type="entry name" value="Cyt_c-like_dom"/>
</dbReference>
<dbReference type="Proteomes" id="UP000460298">
    <property type="component" value="Unassembled WGS sequence"/>
</dbReference>
<dbReference type="EMBL" id="WBUI01000002">
    <property type="protein sequence ID" value="KAB2934756.1"/>
    <property type="molecule type" value="Genomic_DNA"/>
</dbReference>